<evidence type="ECO:0000313" key="4">
    <source>
        <dbReference type="EMBL" id="MDF0592013.1"/>
    </source>
</evidence>
<dbReference type="EMBL" id="JARFPL010000001">
    <property type="protein sequence ID" value="MDF0592013.1"/>
    <property type="molecule type" value="Genomic_DNA"/>
</dbReference>
<proteinExistence type="predicted"/>
<comment type="caution">
    <text evidence="4">The sequence shown here is derived from an EMBL/GenBank/DDBJ whole genome shotgun (WGS) entry which is preliminary data.</text>
</comment>
<gene>
    <name evidence="4" type="ORF">P0O24_00225</name>
</gene>
<dbReference type="GO" id="GO:0016746">
    <property type="term" value="F:acyltransferase activity"/>
    <property type="evidence" value="ECO:0007669"/>
    <property type="project" value="UniProtKB-KW"/>
</dbReference>
<dbReference type="InterPro" id="IPR016181">
    <property type="entry name" value="Acyl_CoA_acyltransferase"/>
</dbReference>
<dbReference type="CDD" id="cd04301">
    <property type="entry name" value="NAT_SF"/>
    <property type="match status" value="1"/>
</dbReference>
<dbReference type="SUPFAM" id="SSF55729">
    <property type="entry name" value="Acyl-CoA N-acyltransferases (Nat)"/>
    <property type="match status" value="1"/>
</dbReference>
<dbReference type="PANTHER" id="PTHR43420:SF12">
    <property type="entry name" value="N-ACETYLTRANSFERASE DOMAIN-CONTAINING PROTEIN"/>
    <property type="match status" value="1"/>
</dbReference>
<dbReference type="Proteomes" id="UP001215956">
    <property type="component" value="Unassembled WGS sequence"/>
</dbReference>
<keyword evidence="1 4" id="KW-0808">Transferase</keyword>
<accession>A0ABT5XBD9</accession>
<protein>
    <submittedName>
        <fullName evidence="4">GNAT family N-acetyltransferase</fullName>
        <ecNumber evidence="4">2.3.1.-</ecNumber>
    </submittedName>
</protein>
<evidence type="ECO:0000256" key="1">
    <source>
        <dbReference type="ARBA" id="ARBA00022679"/>
    </source>
</evidence>
<evidence type="ECO:0000256" key="2">
    <source>
        <dbReference type="ARBA" id="ARBA00023315"/>
    </source>
</evidence>
<sequence>MRIQRGLAGDLPSILAAERACFSEEAAFSAEVLTFFLEEGLTFVAEDGGLAGFVMGFAAGDLGKVATLDVIPGRRGEGLAQSLMEVLEAELASRGVEAVTLEVAVDNRGAIALYEKLGYREASLLEGYYGTGSDAILMAKLLEQEGRLLQTTKYIDIQNDSP</sequence>
<dbReference type="RefSeq" id="WP_316967723.1">
    <property type="nucleotide sequence ID" value="NZ_JARFPL010000001.1"/>
</dbReference>
<dbReference type="PROSITE" id="PS51186">
    <property type="entry name" value="GNAT"/>
    <property type="match status" value="1"/>
</dbReference>
<keyword evidence="2 4" id="KW-0012">Acyltransferase</keyword>
<organism evidence="4 5">
    <name type="scientific">Candidatus Methanocrinis alkalitolerans</name>
    <dbReference type="NCBI Taxonomy" id="3033395"/>
    <lineage>
        <taxon>Archaea</taxon>
        <taxon>Methanobacteriati</taxon>
        <taxon>Methanobacteriota</taxon>
        <taxon>Stenosarchaea group</taxon>
        <taxon>Methanomicrobia</taxon>
        <taxon>Methanotrichales</taxon>
        <taxon>Methanotrichaceae</taxon>
        <taxon>Methanocrinis</taxon>
    </lineage>
</organism>
<reference evidence="4 5" key="1">
    <citation type="submission" date="2023-03" db="EMBL/GenBank/DDBJ databases">
        <title>Whole genome sequencing of Methanotrichaceae archaeon M04Ac.</title>
        <authorList>
            <person name="Khomyakova M.A."/>
            <person name="Merkel A.Y."/>
            <person name="Slobodkin A.I."/>
        </authorList>
    </citation>
    <scope>NUCLEOTIDE SEQUENCE [LARGE SCALE GENOMIC DNA]</scope>
    <source>
        <strain evidence="4 5">M04Ac</strain>
    </source>
</reference>
<dbReference type="InterPro" id="IPR000182">
    <property type="entry name" value="GNAT_dom"/>
</dbReference>
<keyword evidence="5" id="KW-1185">Reference proteome</keyword>
<dbReference type="Pfam" id="PF00583">
    <property type="entry name" value="Acetyltransf_1"/>
    <property type="match status" value="1"/>
</dbReference>
<name>A0ABT5XBD9_9EURY</name>
<dbReference type="EC" id="2.3.1.-" evidence="4"/>
<feature type="domain" description="N-acetyltransferase" evidence="3">
    <location>
        <begin position="1"/>
        <end position="143"/>
    </location>
</feature>
<evidence type="ECO:0000259" key="3">
    <source>
        <dbReference type="PROSITE" id="PS51186"/>
    </source>
</evidence>
<dbReference type="InterPro" id="IPR050680">
    <property type="entry name" value="YpeA/RimI_acetyltransf"/>
</dbReference>
<evidence type="ECO:0000313" key="5">
    <source>
        <dbReference type="Proteomes" id="UP001215956"/>
    </source>
</evidence>
<dbReference type="PANTHER" id="PTHR43420">
    <property type="entry name" value="ACETYLTRANSFERASE"/>
    <property type="match status" value="1"/>
</dbReference>
<dbReference type="Gene3D" id="3.40.630.30">
    <property type="match status" value="1"/>
</dbReference>